<evidence type="ECO:0000259" key="1">
    <source>
        <dbReference type="Pfam" id="PF06202"/>
    </source>
</evidence>
<gene>
    <name evidence="3" type="ORF">HZA61_09165</name>
</gene>
<dbReference type="Pfam" id="PF12439">
    <property type="entry name" value="GDE_N"/>
    <property type="match status" value="1"/>
</dbReference>
<dbReference type="GO" id="GO:0005975">
    <property type="term" value="P:carbohydrate metabolic process"/>
    <property type="evidence" value="ECO:0007669"/>
    <property type="project" value="InterPro"/>
</dbReference>
<dbReference type="SUPFAM" id="SSF48208">
    <property type="entry name" value="Six-hairpin glycosidases"/>
    <property type="match status" value="1"/>
</dbReference>
<dbReference type="InterPro" id="IPR032790">
    <property type="entry name" value="GDE_C"/>
</dbReference>
<dbReference type="EMBL" id="JACRIW010000060">
    <property type="protein sequence ID" value="MBI5169644.1"/>
    <property type="molecule type" value="Genomic_DNA"/>
</dbReference>
<dbReference type="InterPro" id="IPR008928">
    <property type="entry name" value="6-hairpin_glycosidase_sf"/>
</dbReference>
<evidence type="ECO:0000313" key="4">
    <source>
        <dbReference type="Proteomes" id="UP000696931"/>
    </source>
</evidence>
<feature type="domain" description="Glycogen debranching enzyme C-terminal" evidence="1">
    <location>
        <begin position="335"/>
        <end position="581"/>
    </location>
</feature>
<dbReference type="AlphaFoldDB" id="A0A933SGT1"/>
<dbReference type="Pfam" id="PF06202">
    <property type="entry name" value="GDE_C"/>
    <property type="match status" value="1"/>
</dbReference>
<dbReference type="InterPro" id="IPR024742">
    <property type="entry name" value="Glycogen_debranch_N"/>
</dbReference>
<protein>
    <submittedName>
        <fullName evidence="3">Glycogen debranching enzyme N-terminal domain-containing protein</fullName>
    </submittedName>
</protein>
<evidence type="ECO:0000313" key="3">
    <source>
        <dbReference type="EMBL" id="MBI5169644.1"/>
    </source>
</evidence>
<feature type="domain" description="Glycogen debranching enzyme bacterial and archaeal type N-terminal" evidence="2">
    <location>
        <begin position="10"/>
        <end position="199"/>
    </location>
</feature>
<reference evidence="3" key="1">
    <citation type="submission" date="2020-07" db="EMBL/GenBank/DDBJ databases">
        <title>Huge and variable diversity of episymbiotic CPR bacteria and DPANN archaea in groundwater ecosystems.</title>
        <authorList>
            <person name="He C.Y."/>
            <person name="Keren R."/>
            <person name="Whittaker M."/>
            <person name="Farag I.F."/>
            <person name="Doudna J."/>
            <person name="Cate J.H.D."/>
            <person name="Banfield J.F."/>
        </authorList>
    </citation>
    <scope>NUCLEOTIDE SEQUENCE</scope>
    <source>
        <strain evidence="3">NC_groundwater_1813_Pr3_B-0.1um_71_17</strain>
    </source>
</reference>
<dbReference type="Gene3D" id="1.50.10.10">
    <property type="match status" value="1"/>
</dbReference>
<dbReference type="InterPro" id="IPR012341">
    <property type="entry name" value="6hp_glycosidase-like_sf"/>
</dbReference>
<evidence type="ECO:0000259" key="2">
    <source>
        <dbReference type="Pfam" id="PF12439"/>
    </source>
</evidence>
<accession>A0A933SGT1</accession>
<proteinExistence type="predicted"/>
<sequence>MDFATASATEWLLSDGLGGYAAGTRSGAPTRRSHVLLAAAAPHGERVALVQRFEEKLLLDGVTHELSAAYAPGRAPREGAHAHLERFDAVPWPRWRWRFDGGVAIEKSLRLVDGHNALLVSWRLTDGPPARLSVAPLLVARAPLALMRETPEFKGTSSGIPGRVRFETLPGAPGVTLWHNGAFLPARNWTHGVEFPLDDAIEWGDARAIGAPLDESFLPGWVQFHLAAPGAAAHVVLSSEEGLFRSLAAEQRLGMPPAQSLADCITALERGAHERRAAWRRRTLTGADLTARQAAMAHGGDGDRVARRSEPLIDESDALVPMLASHLLDALTRRQGRTTLVCGWPDPVERGADVLRAATSLVSVRAFEPARDVARGYLEYLDEGLAPESFDPADGTPRYGDPEPSLWLVHLVDLLVRRSTPSPAQDEFVRDVAWPALEGVLQHLRMGSRHGVRCDREGLLWAGEGDAARARAGINALWYHALVAMAQMGKLLGRRENAAFYLAWAHDLQRRYCDTFWDDDAGCLFDALSPSGPVRGLTPQQLWAVSLPPSLLPLPLAGKLLETVDRELFDGFGLRERPGDDPAKLEWLGVWASAHLRAHGRDHRSRRRAADVFARLEGAARGQWLPAPGAEHAIRSTLASAETLRAWLEDLDHAEAGGVEARA</sequence>
<name>A0A933SGT1_UNCEI</name>
<comment type="caution">
    <text evidence="3">The sequence shown here is derived from an EMBL/GenBank/DDBJ whole genome shotgun (WGS) entry which is preliminary data.</text>
</comment>
<dbReference type="Proteomes" id="UP000696931">
    <property type="component" value="Unassembled WGS sequence"/>
</dbReference>
<organism evidence="3 4">
    <name type="scientific">Eiseniibacteriota bacterium</name>
    <dbReference type="NCBI Taxonomy" id="2212470"/>
    <lineage>
        <taxon>Bacteria</taxon>
        <taxon>Candidatus Eiseniibacteriota</taxon>
    </lineage>
</organism>